<feature type="compositionally biased region" description="Low complexity" evidence="3">
    <location>
        <begin position="96"/>
        <end position="105"/>
    </location>
</feature>
<keyword evidence="2" id="KW-0175">Coiled coil</keyword>
<dbReference type="PANTHER" id="PTHR23509">
    <property type="entry name" value="PA-PL1 PHOSPHOLIPASE FAMILY"/>
    <property type="match status" value="1"/>
</dbReference>
<evidence type="ECO:0000256" key="1">
    <source>
        <dbReference type="ARBA" id="ARBA00038464"/>
    </source>
</evidence>
<name>A0A912M758_HAECO</name>
<feature type="compositionally biased region" description="Low complexity" evidence="3">
    <location>
        <begin position="60"/>
        <end position="72"/>
    </location>
</feature>
<dbReference type="PANTHER" id="PTHR23509:SF48">
    <property type="entry name" value="INTRACELLULAR PHOSPHOLIPASE A1"/>
    <property type="match status" value="1"/>
</dbReference>
<dbReference type="PROSITE" id="PS51043">
    <property type="entry name" value="DDHD"/>
    <property type="match status" value="1"/>
</dbReference>
<feature type="region of interest" description="Disordered" evidence="3">
    <location>
        <begin position="1"/>
        <end position="126"/>
    </location>
</feature>
<dbReference type="WBParaSite" id="HCON_00061230-00002">
    <property type="protein sequence ID" value="HCON_00061230-00002"/>
    <property type="gene ID" value="HCON_00061230"/>
</dbReference>
<evidence type="ECO:0000256" key="2">
    <source>
        <dbReference type="SAM" id="Coils"/>
    </source>
</evidence>
<feature type="coiled-coil region" evidence="2">
    <location>
        <begin position="613"/>
        <end position="640"/>
    </location>
</feature>
<reference evidence="6" key="1">
    <citation type="submission" date="2022-10" db="UniProtKB">
        <authorList>
            <consortium name="WormBaseParasite"/>
        </authorList>
    </citation>
    <scope>IDENTIFICATION</scope>
    <source>
        <strain evidence="6">MHco3</strain>
    </source>
</reference>
<feature type="compositionally biased region" description="Low complexity" evidence="3">
    <location>
        <begin position="25"/>
        <end position="34"/>
    </location>
</feature>
<dbReference type="OMA" id="TKARWPS"/>
<feature type="compositionally biased region" description="Polar residues" evidence="3">
    <location>
        <begin position="813"/>
        <end position="838"/>
    </location>
</feature>
<dbReference type="GO" id="GO:0046872">
    <property type="term" value="F:metal ion binding"/>
    <property type="evidence" value="ECO:0007669"/>
    <property type="project" value="InterPro"/>
</dbReference>
<dbReference type="GO" id="GO:0005737">
    <property type="term" value="C:cytoplasm"/>
    <property type="evidence" value="ECO:0007669"/>
    <property type="project" value="TreeGrafter"/>
</dbReference>
<evidence type="ECO:0000313" key="5">
    <source>
        <dbReference type="Proteomes" id="UP000025227"/>
    </source>
</evidence>
<dbReference type="InterPro" id="IPR004177">
    <property type="entry name" value="DDHD_dom"/>
</dbReference>
<keyword evidence="5" id="KW-1185">Reference proteome</keyword>
<sequence>MSTVEVSKAPEKSHDDVKENAIPESAASGPASASVEQAGNQSEKSRPISEEISPSPPPSSVVEPTPTSTTKETLSKNEQMSSPTIICEDPAPGSPPSTSRSSKSPAVKERSPAPSPAPVPPARTKKRKVTELRCCEVRWFYRKNEVDKWINFNGRDSLFLEAKYRSVFSIPLDEQMTVELLENGFTFRQSVVVLEGLYKANDELTKVEAIYWKGDSCEIRRGTWFFQDWQPLEPPVAEAIEAHHLQYFRGQTIPEGLTVFSAKEASNKPQLTELQLEGMEIRWSSVIDVSLSFKRGAILRYIGWGKSQALRRGFHKEAEWDDGPAEISHLILVVHGIGQKGYENLIAENAQQVREAVVSAIERCYPEEKGRPMFLPVEWRSILKLDDGVTDVITLPKMSSMRNVLNSTAMDIMYYQSPLYRREIISGVVRQLNRIYTLFTENNPSFSGPVSIFAHSLGSVIIYDILLRWSPFLLYDKYVTHAMDTHLEECTDPENREALKAFQKARDVLYEKIDGGINKMLQYSDEELLFKVKYLFAVGSPLAVFLVMRGATHTDLLPAKMNVERIFNIFHPYDPVAYRLEPMFIPEYRYIRPIKLFTSHDMRARGSYDELPLDVYKSYMKKLKNEAKSKKNKSHSIEKSEISNENLMIPTEKSDLSLKTVPFAQNRIDLNDARSGGDDDLDEEDDCDSDYDAKSGCSSPRCVTPPGDGASIEKPAKKGWFSSFTTAAPKKAAIPAAASSEPTVEVAKEAESELPLADRLLGSGVRPPHRMDFQLQPALTDKSYWSVLKSHFSYWTNADLAVFVANVLRGEQPTKSQDNGVGQAENHSQANNKSPLPP</sequence>
<dbReference type="OrthoDB" id="431378at2759"/>
<dbReference type="AlphaFoldDB" id="A0A912M758"/>
<feature type="region of interest" description="Disordered" evidence="3">
    <location>
        <begin position="669"/>
        <end position="710"/>
    </location>
</feature>
<dbReference type="GO" id="GO:0004620">
    <property type="term" value="F:phospholipase activity"/>
    <property type="evidence" value="ECO:0007669"/>
    <property type="project" value="TreeGrafter"/>
</dbReference>
<evidence type="ECO:0000313" key="6">
    <source>
        <dbReference type="WBParaSite" id="HCON_00061230-00002"/>
    </source>
</evidence>
<feature type="compositionally biased region" description="Acidic residues" evidence="3">
    <location>
        <begin position="678"/>
        <end position="690"/>
    </location>
</feature>
<dbReference type="InterPro" id="IPR058055">
    <property type="entry name" value="PA-PLA1"/>
</dbReference>
<feature type="compositionally biased region" description="Basic and acidic residues" evidence="3">
    <location>
        <begin position="8"/>
        <end position="21"/>
    </location>
</feature>
<feature type="domain" description="DDHD" evidence="4">
    <location>
        <begin position="528"/>
        <end position="810"/>
    </location>
</feature>
<protein>
    <submittedName>
        <fullName evidence="6">DDHD domain-containing protein</fullName>
    </submittedName>
</protein>
<dbReference type="Proteomes" id="UP000025227">
    <property type="component" value="Unplaced"/>
</dbReference>
<accession>A0A912M758</accession>
<proteinExistence type="inferred from homology"/>
<dbReference type="Pfam" id="PF02862">
    <property type="entry name" value="DDHD"/>
    <property type="match status" value="1"/>
</dbReference>
<evidence type="ECO:0000256" key="3">
    <source>
        <dbReference type="SAM" id="MobiDB-lite"/>
    </source>
</evidence>
<evidence type="ECO:0000259" key="4">
    <source>
        <dbReference type="PROSITE" id="PS51043"/>
    </source>
</evidence>
<dbReference type="SMART" id="SM01127">
    <property type="entry name" value="DDHD"/>
    <property type="match status" value="1"/>
</dbReference>
<organism evidence="5 6">
    <name type="scientific">Haemonchus contortus</name>
    <name type="common">Barber pole worm</name>
    <dbReference type="NCBI Taxonomy" id="6289"/>
    <lineage>
        <taxon>Eukaryota</taxon>
        <taxon>Metazoa</taxon>
        <taxon>Ecdysozoa</taxon>
        <taxon>Nematoda</taxon>
        <taxon>Chromadorea</taxon>
        <taxon>Rhabditida</taxon>
        <taxon>Rhabditina</taxon>
        <taxon>Rhabditomorpha</taxon>
        <taxon>Strongyloidea</taxon>
        <taxon>Trichostrongylidae</taxon>
        <taxon>Haemonchus</taxon>
    </lineage>
</organism>
<feature type="region of interest" description="Disordered" evidence="3">
    <location>
        <begin position="812"/>
        <end position="838"/>
    </location>
</feature>
<comment type="similarity">
    <text evidence="1">Belongs to the PA-PLA1 family.</text>
</comment>